<evidence type="ECO:0000313" key="4">
    <source>
        <dbReference type="EMBL" id="MDG0955622.1"/>
    </source>
</evidence>
<dbReference type="Proteomes" id="UP001216801">
    <property type="component" value="Unassembled WGS sequence"/>
</dbReference>
<proteinExistence type="predicted"/>
<evidence type="ECO:0000313" key="5">
    <source>
        <dbReference type="Proteomes" id="UP001216801"/>
    </source>
</evidence>
<name>A0AAJ1NFW2_9BACI</name>
<evidence type="ECO:0000259" key="3">
    <source>
        <dbReference type="Pfam" id="PF00724"/>
    </source>
</evidence>
<feature type="domain" description="NADH:flavin oxidoreductase/NADH oxidase N-terminal" evidence="3">
    <location>
        <begin position="3"/>
        <end position="340"/>
    </location>
</feature>
<dbReference type="GO" id="GO:0016491">
    <property type="term" value="F:oxidoreductase activity"/>
    <property type="evidence" value="ECO:0007669"/>
    <property type="project" value="UniProtKB-KW"/>
</dbReference>
<gene>
    <name evidence="4" type="ORF">P6U19_23860</name>
</gene>
<protein>
    <submittedName>
        <fullName evidence="4">NADH:flavin oxidoreductase/NADH oxidase family protein</fullName>
    </submittedName>
</protein>
<keyword evidence="2" id="KW-0560">Oxidoreductase</keyword>
<dbReference type="PANTHER" id="PTHR43656">
    <property type="entry name" value="BINDING OXIDOREDUCTASE, PUTATIVE (AFU_ORTHOLOGUE AFUA_2G08260)-RELATED"/>
    <property type="match status" value="1"/>
</dbReference>
<dbReference type="SUPFAM" id="SSF51395">
    <property type="entry name" value="FMN-linked oxidoreductases"/>
    <property type="match status" value="1"/>
</dbReference>
<dbReference type="InterPro" id="IPR001155">
    <property type="entry name" value="OxRdtase_FMN_N"/>
</dbReference>
<dbReference type="AlphaFoldDB" id="A0AAJ1NFW2"/>
<dbReference type="InterPro" id="IPR013785">
    <property type="entry name" value="Aldolase_TIM"/>
</dbReference>
<reference evidence="4" key="1">
    <citation type="submission" date="2023-03" db="EMBL/GenBank/DDBJ databases">
        <title>Genetic diversity of Bacillus cereus sensu lato isolates from Slovenia.</title>
        <authorList>
            <person name="Abdelli M."/>
        </authorList>
    </citation>
    <scope>NUCLEOTIDE SEQUENCE</scope>
    <source>
        <strain evidence="4">SIBC39</strain>
    </source>
</reference>
<sequence length="407" mass="45501">MSELFKPLTLNNNMIIKNRFFKAAMSENMATKDHNPTDRLVSLYKKWAQGGTGLLITGNVMVDRMALGELGNVVVDEKTDKTKLRQWAEAGKVNSTHIWMQLNHPGKQSPSVLTKKPVAPSAIPLSGSMANYFNTPRELTNDEILEIIKKFGTSARIAKETGFTGIQIHGAHGYLVSQFLSPLHNQRQDEWGGSITNRIKFLTDIYLEIRKNVGPNFPISLKLNSADFQRGGFTEEESMTVLSTMSNLGADLIEISGGSYEKPAFLDNQSDSSKAREGYFLKYAQKAKEIVKVPLVVTGGFRSIDGMLEAIKSGNTDMVGLAKPLALCVDLPNQIKNKTYKTIETPKIKTGIKKVDDSVVMLEIGWYEIQLDRISRGLEPDPNYSPWLAIFKFIFKNGKLTFQKRRM</sequence>
<dbReference type="PANTHER" id="PTHR43656:SF2">
    <property type="entry name" value="BINDING OXIDOREDUCTASE, PUTATIVE (AFU_ORTHOLOGUE AFUA_2G08260)-RELATED"/>
    <property type="match status" value="1"/>
</dbReference>
<keyword evidence="1" id="KW-0285">Flavoprotein</keyword>
<dbReference type="Gene3D" id="3.20.20.70">
    <property type="entry name" value="Aldolase class I"/>
    <property type="match status" value="1"/>
</dbReference>
<dbReference type="GO" id="GO:0010181">
    <property type="term" value="F:FMN binding"/>
    <property type="evidence" value="ECO:0007669"/>
    <property type="project" value="InterPro"/>
</dbReference>
<evidence type="ECO:0000256" key="1">
    <source>
        <dbReference type="ARBA" id="ARBA00022630"/>
    </source>
</evidence>
<dbReference type="RefSeq" id="WP_277617041.1">
    <property type="nucleotide sequence ID" value="NZ_JARPRP010000028.1"/>
</dbReference>
<accession>A0AAJ1NFW2</accession>
<evidence type="ECO:0000256" key="2">
    <source>
        <dbReference type="ARBA" id="ARBA00023002"/>
    </source>
</evidence>
<dbReference type="EMBL" id="JARPRR010000026">
    <property type="protein sequence ID" value="MDG0955622.1"/>
    <property type="molecule type" value="Genomic_DNA"/>
</dbReference>
<dbReference type="Pfam" id="PF00724">
    <property type="entry name" value="Oxidored_FMN"/>
    <property type="match status" value="1"/>
</dbReference>
<dbReference type="CDD" id="cd04733">
    <property type="entry name" value="OYE_like_2_FMN"/>
    <property type="match status" value="1"/>
</dbReference>
<comment type="caution">
    <text evidence="4">The sequence shown here is derived from an EMBL/GenBank/DDBJ whole genome shotgun (WGS) entry which is preliminary data.</text>
</comment>
<dbReference type="InterPro" id="IPR051799">
    <property type="entry name" value="NADH_flavin_oxidoreductase"/>
</dbReference>
<organism evidence="4 5">
    <name type="scientific">Bacillus paranthracis</name>
    <dbReference type="NCBI Taxonomy" id="2026186"/>
    <lineage>
        <taxon>Bacteria</taxon>
        <taxon>Bacillati</taxon>
        <taxon>Bacillota</taxon>
        <taxon>Bacilli</taxon>
        <taxon>Bacillales</taxon>
        <taxon>Bacillaceae</taxon>
        <taxon>Bacillus</taxon>
        <taxon>Bacillus cereus group</taxon>
    </lineage>
</organism>